<gene>
    <name evidence="3" type="ORF">GGR24_001131</name>
</gene>
<feature type="compositionally biased region" description="Low complexity" evidence="1">
    <location>
        <begin position="1"/>
        <end position="16"/>
    </location>
</feature>
<dbReference type="AlphaFoldDB" id="A0A7W6GEW6"/>
<keyword evidence="2" id="KW-0472">Membrane</keyword>
<feature type="transmembrane region" description="Helical" evidence="2">
    <location>
        <begin position="86"/>
        <end position="103"/>
    </location>
</feature>
<keyword evidence="4" id="KW-1185">Reference proteome</keyword>
<keyword evidence="2" id="KW-0812">Transmembrane</keyword>
<feature type="region of interest" description="Disordered" evidence="1">
    <location>
        <begin position="1"/>
        <end position="20"/>
    </location>
</feature>
<evidence type="ECO:0000313" key="4">
    <source>
        <dbReference type="Proteomes" id="UP000528964"/>
    </source>
</evidence>
<proteinExistence type="predicted"/>
<name>A0A7W6GEW6_9HYPH</name>
<reference evidence="3 4" key="1">
    <citation type="submission" date="2020-08" db="EMBL/GenBank/DDBJ databases">
        <title>Genomic Encyclopedia of Type Strains, Phase IV (KMG-IV): sequencing the most valuable type-strain genomes for metagenomic binning, comparative biology and taxonomic classification.</title>
        <authorList>
            <person name="Goeker M."/>
        </authorList>
    </citation>
    <scope>NUCLEOTIDE SEQUENCE [LARGE SCALE GENOMIC DNA]</scope>
    <source>
        <strain evidence="3 4">DSM 25481</strain>
    </source>
</reference>
<evidence type="ECO:0000256" key="2">
    <source>
        <dbReference type="SAM" id="Phobius"/>
    </source>
</evidence>
<dbReference type="Proteomes" id="UP000528964">
    <property type="component" value="Unassembled WGS sequence"/>
</dbReference>
<dbReference type="RefSeq" id="WP_183394285.1">
    <property type="nucleotide sequence ID" value="NZ_JACIDR010000001.1"/>
</dbReference>
<evidence type="ECO:0000256" key="1">
    <source>
        <dbReference type="SAM" id="MobiDB-lite"/>
    </source>
</evidence>
<evidence type="ECO:0000313" key="3">
    <source>
        <dbReference type="EMBL" id="MBB3972498.1"/>
    </source>
</evidence>
<protein>
    <submittedName>
        <fullName evidence="3">ElaB/YqjD/DUF883 family membrane-anchored ribosome-binding protein</fullName>
    </submittedName>
</protein>
<organism evidence="3 4">
    <name type="scientific">Hansschlegelia beijingensis</name>
    <dbReference type="NCBI Taxonomy" id="1133344"/>
    <lineage>
        <taxon>Bacteria</taxon>
        <taxon>Pseudomonadati</taxon>
        <taxon>Pseudomonadota</taxon>
        <taxon>Alphaproteobacteria</taxon>
        <taxon>Hyphomicrobiales</taxon>
        <taxon>Methylopilaceae</taxon>
        <taxon>Hansschlegelia</taxon>
    </lineage>
</organism>
<dbReference type="EMBL" id="JACIDR010000001">
    <property type="protein sequence ID" value="MBB3972498.1"/>
    <property type="molecule type" value="Genomic_DNA"/>
</dbReference>
<keyword evidence="2" id="KW-1133">Transmembrane helix</keyword>
<comment type="caution">
    <text evidence="3">The sequence shown here is derived from an EMBL/GenBank/DDBJ whole genome shotgun (WGS) entry which is preliminary data.</text>
</comment>
<accession>A0A7W6GEW6</accession>
<sequence length="107" mass="10708">MSDTTQGAAGATGARASSVEADLETLRKDVATLTETLSALMSDSAATARSAAREGMNRASAAAEDAKARAQAAADDLSATIVENPLTAVLVALGLGYVVGALGRSRR</sequence>